<keyword evidence="2" id="KW-1185">Reference proteome</keyword>
<sequence length="94" mass="10243">MAALYDDFQMAAGNNNLDELYQSISDLAAKSLQDLSQKSTALPDLVPITRNRPLPSLTLAQQLYGDGSRSGELMSRSEAIHPAFMPSHFEAESS</sequence>
<dbReference type="EMBL" id="BAQD01000061">
    <property type="protein sequence ID" value="GBQ08005.1"/>
    <property type="molecule type" value="Genomic_DNA"/>
</dbReference>
<comment type="caution">
    <text evidence="1">The sequence shown here is derived from an EMBL/GenBank/DDBJ whole genome shotgun (WGS) entry which is preliminary data.</text>
</comment>
<protein>
    <submittedName>
        <fullName evidence="1">Uncharacterized protein</fullName>
    </submittedName>
</protein>
<name>A0ABQ0P080_9PROT</name>
<proteinExistence type="predicted"/>
<accession>A0ABQ0P080</accession>
<reference evidence="1" key="1">
    <citation type="submission" date="2013-04" db="EMBL/GenBank/DDBJ databases">
        <title>The genome sequencing project of 58 acetic acid bacteria.</title>
        <authorList>
            <person name="Okamoto-Kainuma A."/>
            <person name="Ishikawa M."/>
            <person name="Umino S."/>
            <person name="Koizumi Y."/>
            <person name="Shiwa Y."/>
            <person name="Yoshikawa H."/>
            <person name="Matsutani M."/>
            <person name="Matsushita K."/>
        </authorList>
    </citation>
    <scope>NUCLEOTIDE SEQUENCE</scope>
    <source>
        <strain evidence="1">DSM 15669</strain>
    </source>
</reference>
<evidence type="ECO:0000313" key="2">
    <source>
        <dbReference type="Proteomes" id="UP001062901"/>
    </source>
</evidence>
<evidence type="ECO:0000313" key="1">
    <source>
        <dbReference type="EMBL" id="GBQ08005.1"/>
    </source>
</evidence>
<gene>
    <name evidence="1" type="ORF">AA15669_1615</name>
</gene>
<dbReference type="Proteomes" id="UP001062901">
    <property type="component" value="Unassembled WGS sequence"/>
</dbReference>
<organism evidence="1 2">
    <name type="scientific">Saccharibacter floricola DSM 15669</name>
    <dbReference type="NCBI Taxonomy" id="1123227"/>
    <lineage>
        <taxon>Bacteria</taxon>
        <taxon>Pseudomonadati</taxon>
        <taxon>Pseudomonadota</taxon>
        <taxon>Alphaproteobacteria</taxon>
        <taxon>Acetobacterales</taxon>
        <taxon>Acetobacteraceae</taxon>
        <taxon>Saccharibacter</taxon>
    </lineage>
</organism>